<feature type="compositionally biased region" description="Low complexity" evidence="1">
    <location>
        <begin position="309"/>
        <end position="328"/>
    </location>
</feature>
<feature type="compositionally biased region" description="Polar residues" evidence="1">
    <location>
        <begin position="332"/>
        <end position="344"/>
    </location>
</feature>
<feature type="region of interest" description="Disordered" evidence="1">
    <location>
        <begin position="113"/>
        <end position="436"/>
    </location>
</feature>
<evidence type="ECO:0000256" key="1">
    <source>
        <dbReference type="SAM" id="MobiDB-lite"/>
    </source>
</evidence>
<evidence type="ECO:0000256" key="2">
    <source>
        <dbReference type="SAM" id="SignalP"/>
    </source>
</evidence>
<feature type="signal peptide" evidence="2">
    <location>
        <begin position="1"/>
        <end position="22"/>
    </location>
</feature>
<keyword evidence="2" id="KW-0732">Signal</keyword>
<feature type="compositionally biased region" description="Low complexity" evidence="1">
    <location>
        <begin position="345"/>
        <end position="382"/>
    </location>
</feature>
<dbReference type="EMBL" id="JAKWBI020000602">
    <property type="protein sequence ID" value="KAJ2893479.1"/>
    <property type="molecule type" value="Genomic_DNA"/>
</dbReference>
<proteinExistence type="predicted"/>
<feature type="chain" id="PRO_5042231272" evidence="2">
    <location>
        <begin position="23"/>
        <end position="1323"/>
    </location>
</feature>
<dbReference type="PRINTS" id="PR00723">
    <property type="entry name" value="SUBTILISIN"/>
</dbReference>
<feature type="compositionally biased region" description="Low complexity" evidence="1">
    <location>
        <begin position="145"/>
        <end position="248"/>
    </location>
</feature>
<keyword evidence="4" id="KW-1185">Reference proteome</keyword>
<gene>
    <name evidence="3" type="ORF">MKZ38_008656</name>
</gene>
<organism evidence="3 4">
    <name type="scientific">Zalerion maritima</name>
    <dbReference type="NCBI Taxonomy" id="339359"/>
    <lineage>
        <taxon>Eukaryota</taxon>
        <taxon>Fungi</taxon>
        <taxon>Dikarya</taxon>
        <taxon>Ascomycota</taxon>
        <taxon>Pezizomycotina</taxon>
        <taxon>Sordariomycetes</taxon>
        <taxon>Lulworthiomycetidae</taxon>
        <taxon>Lulworthiales</taxon>
        <taxon>Lulworthiaceae</taxon>
        <taxon>Zalerion</taxon>
    </lineage>
</organism>
<dbReference type="GO" id="GO:0006508">
    <property type="term" value="P:proteolysis"/>
    <property type="evidence" value="ECO:0007669"/>
    <property type="project" value="UniProtKB-KW"/>
</dbReference>
<reference evidence="3" key="1">
    <citation type="submission" date="2022-07" db="EMBL/GenBank/DDBJ databases">
        <title>Draft genome sequence of Zalerion maritima ATCC 34329, a (micro)plastics degrading marine fungus.</title>
        <authorList>
            <person name="Paco A."/>
            <person name="Goncalves M.F.M."/>
            <person name="Rocha-Santos T.A.P."/>
            <person name="Alves A."/>
        </authorList>
    </citation>
    <scope>NUCLEOTIDE SEQUENCE</scope>
    <source>
        <strain evidence="3">ATCC 34329</strain>
    </source>
</reference>
<feature type="compositionally biased region" description="Polar residues" evidence="1">
    <location>
        <begin position="126"/>
        <end position="139"/>
    </location>
</feature>
<feature type="compositionally biased region" description="Acidic residues" evidence="1">
    <location>
        <begin position="417"/>
        <end position="428"/>
    </location>
</feature>
<feature type="compositionally biased region" description="Low complexity" evidence="1">
    <location>
        <begin position="264"/>
        <end position="301"/>
    </location>
</feature>
<sequence>MLRHNLAAGLFGLLGVLPTSLATTCSGITCGQAFSTPTYVSSSMDYSTTTTSTATVLVSIGPDGNSANCTTTLTDGSGSNSSLSDTPTSDYGSGIAPPATLTATTFVTVTMSNSGSTGGNVGTGSATEIETNIPPSSFSMPVGTSAGTQSPSDGSSSSENSTSSIGTSTGTGTGSSILGTTDTPIDGTATSSGASTGTETSFQSSFEPSFSSSTSNGVTSSSISTGTNSDGDGDGSTQTSSLSESLTTTEDDGISESGQISTQSGESLISTTWSSSGSGTSGEHITTAETEAPTGTESAEPTETETSKEGSSTTASGTTPASTGTGSEPDSETATTTQESGDGPSSSTQSETTTTEAESSTSSSASESITGGESTTMTQTDSETTDAGEPTHTEGPDEPTSATGPGDGDVDTTTTEGSEEPTSTEEPAESTPTIHPDLGKALESLEKSKIKPNLTPIYVAKVEDEQLELPPHEDIPEAPHVIGKLQVRVKHDGITINSVKFDIPDDLTTKEWVEVEHGGHTVKFRLKEYKKITRDTYAGCHDPFCAANAMFQAASFALAGGAGRAFAGFSSKMTDFTTMAGGSLVDGAVDITGDSLEAFTESLSKVGDMASQAADALSGPVDDCLEIAWNQAHEGIELAREGMVMHSAGPQLALLKQAAQFMAGLSNTIRAVLAEAAVDIGKISTLANAIFRNHQAIRPFLPLARRVGVVLGVGTSIGVGINFFARDSHRVSTALDRATALASESVTETETETEAKKKVATVRPFYFRCHKSVGKTVFNYLVNEIDGGSGTASDVNWSTGPWFGASYTTMVEEEVGNRFLYNPPFQMAWAEPTIEEMLESNPNLFKKNSLGIEPVGDDDSEFDDGKTWSLFGGSDDNFQDSSMTLAGDGVVADDDYIVTIPFAQATEWQKFIASDKFPPGTLQYKTKDYKYRKEGGKGSTVVIMDTGFNTQEWAEEFDDRDREITAIYMGDPPPDAWVSPDERNSGWKLAPADTRDRWCLDYPCAKRDVHGHGTALGIISAGSKTGMAPLADLLLIKDLTVVVDGAGDYQRETEYRPIWKMPALDYIVNELQNGKLVGKNPIIVYTKGIEAANRPMKFPTPAAITTGGALEVLGGQELAKFHRVWEMFVETVSKLGATVVFAGGNRGREADPKDNSLEHSIPTTLIGPDYPGLLVGSISSNGRYHTFNSRPSADDSVVHSAFALGSLSDFPRADGSRIRARGSSFSAPAVAGLAAYFQSIPDYDDRLRPGDMSQAGWPRESIGYKMKRLIRAFAYERCDPNVKRVEGNLPSGMTVPRDLRVAYNMARGSQKGSSKVSPRLRTK</sequence>
<dbReference type="GO" id="GO:0004252">
    <property type="term" value="F:serine-type endopeptidase activity"/>
    <property type="evidence" value="ECO:0007669"/>
    <property type="project" value="InterPro"/>
</dbReference>
<dbReference type="InterPro" id="IPR015500">
    <property type="entry name" value="Peptidase_S8_subtilisin-rel"/>
</dbReference>
<dbReference type="InterPro" id="IPR036852">
    <property type="entry name" value="Peptidase_S8/S53_dom_sf"/>
</dbReference>
<dbReference type="Proteomes" id="UP001201980">
    <property type="component" value="Unassembled WGS sequence"/>
</dbReference>
<dbReference type="SUPFAM" id="SSF52743">
    <property type="entry name" value="Subtilisin-like"/>
    <property type="match status" value="1"/>
</dbReference>
<evidence type="ECO:0000313" key="4">
    <source>
        <dbReference type="Proteomes" id="UP001201980"/>
    </source>
</evidence>
<name>A0AAD5RHG6_9PEZI</name>
<comment type="caution">
    <text evidence="3">The sequence shown here is derived from an EMBL/GenBank/DDBJ whole genome shotgun (WGS) entry which is preliminary data.</text>
</comment>
<keyword evidence="3" id="KW-0378">Hydrolase</keyword>
<keyword evidence="3" id="KW-0645">Protease</keyword>
<evidence type="ECO:0000313" key="3">
    <source>
        <dbReference type="EMBL" id="KAJ2893479.1"/>
    </source>
</evidence>
<dbReference type="Gene3D" id="3.40.50.200">
    <property type="entry name" value="Peptidase S8/S53 domain"/>
    <property type="match status" value="1"/>
</dbReference>
<protein>
    <submittedName>
        <fullName evidence="3">Secreted serine protease</fullName>
    </submittedName>
</protein>
<accession>A0AAD5RHG6</accession>